<sequence length="253" mass="28896">MYFDGASVDKIVRTPVNFFRREDRFSWPFRINGNYTIKMEYHFVRNEKSFGSTNNPSSSEDFKILWQQIWKLRELETTEHALLPCPWTRTAWFGAQIQYCPTALTVSSFGKLLTDLLEKMNLNTGDNYDLCSSKVARNQVVYQKFITNPIMVIRRAKLMELKLAELAEEPAKSSTNVTRTGNRVTWRPPLVGWIKYNVDIAFDEAHSMGATAAVFRDHNGTLLSGINSIIVATLPLAAEALAIRAVLMMSRNF</sequence>
<evidence type="ECO:0000313" key="2">
    <source>
        <dbReference type="Proteomes" id="UP000289738"/>
    </source>
</evidence>
<proteinExistence type="predicted"/>
<gene>
    <name evidence="1" type="ORF">Ahy_A08g040884</name>
</gene>
<dbReference type="STRING" id="3818.A0A445C0W4"/>
<accession>A0A445C0W4</accession>
<dbReference type="InterPro" id="IPR052929">
    <property type="entry name" value="RNase_H-like_EbsB-rel"/>
</dbReference>
<reference evidence="1 2" key="1">
    <citation type="submission" date="2019-01" db="EMBL/GenBank/DDBJ databases">
        <title>Sequencing of cultivated peanut Arachis hypogaea provides insights into genome evolution and oil improvement.</title>
        <authorList>
            <person name="Chen X."/>
        </authorList>
    </citation>
    <scope>NUCLEOTIDE SEQUENCE [LARGE SCALE GENOMIC DNA]</scope>
    <source>
        <strain evidence="2">cv. Fuhuasheng</strain>
        <tissue evidence="1">Leaves</tissue>
    </source>
</reference>
<comment type="caution">
    <text evidence="1">The sequence shown here is derived from an EMBL/GenBank/DDBJ whole genome shotgun (WGS) entry which is preliminary data.</text>
</comment>
<dbReference type="PANTHER" id="PTHR47074:SF11">
    <property type="entry name" value="REVERSE TRANSCRIPTASE-LIKE PROTEIN"/>
    <property type="match status" value="1"/>
</dbReference>
<dbReference type="EMBL" id="SDMP01000008">
    <property type="protein sequence ID" value="RYR44566.1"/>
    <property type="molecule type" value="Genomic_DNA"/>
</dbReference>
<organism evidence="1 2">
    <name type="scientific">Arachis hypogaea</name>
    <name type="common">Peanut</name>
    <dbReference type="NCBI Taxonomy" id="3818"/>
    <lineage>
        <taxon>Eukaryota</taxon>
        <taxon>Viridiplantae</taxon>
        <taxon>Streptophyta</taxon>
        <taxon>Embryophyta</taxon>
        <taxon>Tracheophyta</taxon>
        <taxon>Spermatophyta</taxon>
        <taxon>Magnoliopsida</taxon>
        <taxon>eudicotyledons</taxon>
        <taxon>Gunneridae</taxon>
        <taxon>Pentapetalae</taxon>
        <taxon>rosids</taxon>
        <taxon>fabids</taxon>
        <taxon>Fabales</taxon>
        <taxon>Fabaceae</taxon>
        <taxon>Papilionoideae</taxon>
        <taxon>50 kb inversion clade</taxon>
        <taxon>dalbergioids sensu lato</taxon>
        <taxon>Dalbergieae</taxon>
        <taxon>Pterocarpus clade</taxon>
        <taxon>Arachis</taxon>
    </lineage>
</organism>
<dbReference type="PANTHER" id="PTHR47074">
    <property type="entry name" value="BNAC02G40300D PROTEIN"/>
    <property type="match status" value="1"/>
</dbReference>
<keyword evidence="2" id="KW-1185">Reference proteome</keyword>
<evidence type="ECO:0000313" key="1">
    <source>
        <dbReference type="EMBL" id="RYR44566.1"/>
    </source>
</evidence>
<dbReference type="Proteomes" id="UP000289738">
    <property type="component" value="Chromosome A08"/>
</dbReference>
<dbReference type="AlphaFoldDB" id="A0A445C0W4"/>
<evidence type="ECO:0008006" key="3">
    <source>
        <dbReference type="Google" id="ProtNLM"/>
    </source>
</evidence>
<protein>
    <recommendedName>
        <fullName evidence="3">RNase H type-1 domain-containing protein</fullName>
    </recommendedName>
</protein>
<name>A0A445C0W4_ARAHY</name>